<feature type="compositionally biased region" description="Basic and acidic residues" evidence="1">
    <location>
        <begin position="23"/>
        <end position="48"/>
    </location>
</feature>
<accession>A0A7J8Q394</accession>
<evidence type="ECO:0000313" key="3">
    <source>
        <dbReference type="Proteomes" id="UP000593578"/>
    </source>
</evidence>
<dbReference type="Proteomes" id="UP000593578">
    <property type="component" value="Unassembled WGS sequence"/>
</dbReference>
<evidence type="ECO:0008006" key="4">
    <source>
        <dbReference type="Google" id="ProtNLM"/>
    </source>
</evidence>
<dbReference type="InterPro" id="IPR051105">
    <property type="entry name" value="WWC/KIBRA_Hippo_Reg"/>
</dbReference>
<sequence length="234" mass="26527">MISFQAPLSPSDMIGKTISEFDNSSKKRKLEEDSQGDHEETSDKRSKAESIKSVFDMELHLETPLPLEWQRCLDIQLQPYNCLAFFDVQSGQIHFYNTRTHKRTSKDPRRSPEPPSPVHMSLDLELNLPCDSSVRKVNEKDHQLFNKHNSVGPTRAGSVDKKINSSGGLTRNLSWLAVEENDQQDQEMVATVCMRCHMLVMLCKSSPACPNCKFMHPPDQGPPKLFKQGLSLLC</sequence>
<organism evidence="2 3">
    <name type="scientific">Gossypium raimondii</name>
    <name type="common">Peruvian cotton</name>
    <name type="synonym">Gossypium klotzschianum subsp. raimondii</name>
    <dbReference type="NCBI Taxonomy" id="29730"/>
    <lineage>
        <taxon>Eukaryota</taxon>
        <taxon>Viridiplantae</taxon>
        <taxon>Streptophyta</taxon>
        <taxon>Embryophyta</taxon>
        <taxon>Tracheophyta</taxon>
        <taxon>Spermatophyta</taxon>
        <taxon>Magnoliopsida</taxon>
        <taxon>eudicotyledons</taxon>
        <taxon>Gunneridae</taxon>
        <taxon>Pentapetalae</taxon>
        <taxon>rosids</taxon>
        <taxon>malvids</taxon>
        <taxon>Malvales</taxon>
        <taxon>Malvaceae</taxon>
        <taxon>Malvoideae</taxon>
        <taxon>Gossypium</taxon>
    </lineage>
</organism>
<dbReference type="AlphaFoldDB" id="A0A7J8Q394"/>
<gene>
    <name evidence="2" type="ORF">Gorai_012578</name>
</gene>
<feature type="region of interest" description="Disordered" evidence="1">
    <location>
        <begin position="1"/>
        <end position="48"/>
    </location>
</feature>
<comment type="caution">
    <text evidence="2">The sequence shown here is derived from an EMBL/GenBank/DDBJ whole genome shotgun (WGS) entry which is preliminary data.</text>
</comment>
<evidence type="ECO:0000313" key="2">
    <source>
        <dbReference type="EMBL" id="MBA0595720.1"/>
    </source>
</evidence>
<reference evidence="2 3" key="1">
    <citation type="journal article" date="2019" name="Genome Biol. Evol.">
        <title>Insights into the evolution of the New World diploid cottons (Gossypium, subgenus Houzingenia) based on genome sequencing.</title>
        <authorList>
            <person name="Grover C.E."/>
            <person name="Arick M.A. 2nd"/>
            <person name="Thrash A."/>
            <person name="Conover J.L."/>
            <person name="Sanders W.S."/>
            <person name="Peterson D.G."/>
            <person name="Frelichowski J.E."/>
            <person name="Scheffler J.A."/>
            <person name="Scheffler B.E."/>
            <person name="Wendel J.F."/>
        </authorList>
    </citation>
    <scope>NUCLEOTIDE SEQUENCE [LARGE SCALE GENOMIC DNA]</scope>
    <source>
        <strain evidence="2">8</strain>
        <tissue evidence="2">Leaf</tissue>
    </source>
</reference>
<dbReference type="EMBL" id="JABEZZ010000009">
    <property type="protein sequence ID" value="MBA0595720.1"/>
    <property type="molecule type" value="Genomic_DNA"/>
</dbReference>
<feature type="region of interest" description="Disordered" evidence="1">
    <location>
        <begin position="99"/>
        <end position="121"/>
    </location>
</feature>
<protein>
    <recommendedName>
        <fullName evidence="4">WW domain-containing protein</fullName>
    </recommendedName>
</protein>
<dbReference type="PANTHER" id="PTHR14791:SF42">
    <property type="entry name" value="F16L1.2 PROTEIN"/>
    <property type="match status" value="1"/>
</dbReference>
<dbReference type="PANTHER" id="PTHR14791">
    <property type="entry name" value="BOMB/KIRA PROTEINS"/>
    <property type="match status" value="1"/>
</dbReference>
<name>A0A7J8Q394_GOSRA</name>
<evidence type="ECO:0000256" key="1">
    <source>
        <dbReference type="SAM" id="MobiDB-lite"/>
    </source>
</evidence>
<proteinExistence type="predicted"/>